<feature type="coiled-coil region" evidence="1">
    <location>
        <begin position="103"/>
        <end position="148"/>
    </location>
</feature>
<accession>A0A4R4XDC3</accession>
<evidence type="ECO:0000256" key="2">
    <source>
        <dbReference type="SAM" id="MobiDB-lite"/>
    </source>
</evidence>
<dbReference type="AlphaFoldDB" id="A0A4R4XDC3"/>
<evidence type="ECO:0000313" key="5">
    <source>
        <dbReference type="Proteomes" id="UP000295172"/>
    </source>
</evidence>
<feature type="region of interest" description="Disordered" evidence="2">
    <location>
        <begin position="1"/>
        <end position="24"/>
    </location>
</feature>
<dbReference type="SUPFAM" id="SSF52980">
    <property type="entry name" value="Restriction endonuclease-like"/>
    <property type="match status" value="1"/>
</dbReference>
<dbReference type="GO" id="GO:0003677">
    <property type="term" value="F:DNA binding"/>
    <property type="evidence" value="ECO:0007669"/>
    <property type="project" value="InterPro"/>
</dbReference>
<dbReference type="Pfam" id="PF04471">
    <property type="entry name" value="Mrr_cat"/>
    <property type="match status" value="1"/>
</dbReference>
<dbReference type="PANTHER" id="PTHR30015:SF7">
    <property type="entry name" value="TYPE IV METHYL-DIRECTED RESTRICTION ENZYME ECOKMRR"/>
    <property type="match status" value="1"/>
</dbReference>
<evidence type="ECO:0000259" key="3">
    <source>
        <dbReference type="Pfam" id="PF04471"/>
    </source>
</evidence>
<reference evidence="4 5" key="1">
    <citation type="submission" date="2019-02" db="EMBL/GenBank/DDBJ databases">
        <title>Draft genome sequences of novel Actinobacteria.</title>
        <authorList>
            <person name="Sahin N."/>
            <person name="Ay H."/>
            <person name="Saygin H."/>
        </authorList>
    </citation>
    <scope>NUCLEOTIDE SEQUENCE [LARGE SCALE GENOMIC DNA]</scope>
    <source>
        <strain evidence="4 5">16K104</strain>
    </source>
</reference>
<dbReference type="PANTHER" id="PTHR30015">
    <property type="entry name" value="MRR RESTRICTION SYSTEM PROTEIN"/>
    <property type="match status" value="1"/>
</dbReference>
<feature type="domain" description="Restriction endonuclease type IV Mrr" evidence="3">
    <location>
        <begin position="361"/>
        <end position="473"/>
    </location>
</feature>
<dbReference type="RefSeq" id="WP_132317326.1">
    <property type="nucleotide sequence ID" value="NZ_SMKR01000019.1"/>
</dbReference>
<feature type="compositionally biased region" description="Basic and acidic residues" evidence="2">
    <location>
        <begin position="1"/>
        <end position="19"/>
    </location>
</feature>
<comment type="caution">
    <text evidence="4">The sequence shown here is derived from an EMBL/GenBank/DDBJ whole genome shotgun (WGS) entry which is preliminary data.</text>
</comment>
<name>A0A4R4XDC3_9ACTN</name>
<keyword evidence="1" id="KW-0175">Coiled coil</keyword>
<dbReference type="Proteomes" id="UP000295172">
    <property type="component" value="Unassembled WGS sequence"/>
</dbReference>
<dbReference type="EMBL" id="SMKR01000019">
    <property type="protein sequence ID" value="TDD28635.1"/>
    <property type="molecule type" value="Genomic_DNA"/>
</dbReference>
<dbReference type="OrthoDB" id="3206608at2"/>
<dbReference type="InterPro" id="IPR011335">
    <property type="entry name" value="Restrct_endonuc-II-like"/>
</dbReference>
<dbReference type="InterPro" id="IPR011856">
    <property type="entry name" value="tRNA_endonuc-like_dom_sf"/>
</dbReference>
<sequence>MARSPEDQARSDQPPRRSAEAAQRTAAVVERVRALGNVLADALAVEVCGTDLQTLKRAGRRAPPTVSPADLEPHPGPVWAAFVPHPPGRFRWWGAERRYARRLAAAEDRFAEAIERHRAFEENRRERVARALRDQAEQQRRLDEATAQQHARIDAYQRAVEGRDRAAVSKYFQKSLDRVAEPLDFPRRRRVGYVPESTLLAVEWELPGVDVVPREASYVYDRSQDVVTAVPRPSQEVRLMYQQLVAQLALRALHLVFGSDRYGVVDTVVFNGMVEAVDLPTGRTVRPCLITLRATREQFQTLVLDQLDPVACVRHYFSAEVSRHPDELQPVEPVLEFDLTDPRTIEPVDVLSEIDRRPNLLDLSPESFEHLVQNLLTRMGLETRVFRRSHDGGIDCVAYDPRPITGGKFVVQAKLWTRTVPPSAVRDLFGTVVDAGATKGILITTSGFGPSSYQFATGKPLQLIDGTVLLSLCHHHDIPARIHPRRAS</sequence>
<proteinExistence type="predicted"/>
<keyword evidence="4" id="KW-0255">Endonuclease</keyword>
<dbReference type="InterPro" id="IPR052906">
    <property type="entry name" value="Type_IV_Methyl-Rstrct_Enzyme"/>
</dbReference>
<keyword evidence="5" id="KW-1185">Reference proteome</keyword>
<keyword evidence="4" id="KW-0540">Nuclease</keyword>
<protein>
    <submittedName>
        <fullName evidence="4">Restriction endonuclease</fullName>
    </submittedName>
</protein>
<dbReference type="Gene3D" id="3.40.1350.10">
    <property type="match status" value="1"/>
</dbReference>
<keyword evidence="4" id="KW-0378">Hydrolase</keyword>
<dbReference type="GO" id="GO:0009307">
    <property type="term" value="P:DNA restriction-modification system"/>
    <property type="evidence" value="ECO:0007669"/>
    <property type="project" value="InterPro"/>
</dbReference>
<dbReference type="InterPro" id="IPR007560">
    <property type="entry name" value="Restrct_endonuc_IV_Mrr"/>
</dbReference>
<dbReference type="GO" id="GO:0015666">
    <property type="term" value="F:restriction endodeoxyribonuclease activity"/>
    <property type="evidence" value="ECO:0007669"/>
    <property type="project" value="TreeGrafter"/>
</dbReference>
<organism evidence="4 5">
    <name type="scientific">Kribbella turkmenica</name>
    <dbReference type="NCBI Taxonomy" id="2530375"/>
    <lineage>
        <taxon>Bacteria</taxon>
        <taxon>Bacillati</taxon>
        <taxon>Actinomycetota</taxon>
        <taxon>Actinomycetes</taxon>
        <taxon>Propionibacteriales</taxon>
        <taxon>Kribbellaceae</taxon>
        <taxon>Kribbella</taxon>
    </lineage>
</organism>
<evidence type="ECO:0000256" key="1">
    <source>
        <dbReference type="SAM" id="Coils"/>
    </source>
</evidence>
<gene>
    <name evidence="4" type="ORF">E1218_06625</name>
</gene>
<evidence type="ECO:0000313" key="4">
    <source>
        <dbReference type="EMBL" id="TDD28635.1"/>
    </source>
</evidence>